<name>A0A124JVN8_9SPHN</name>
<dbReference type="SUPFAM" id="SSF55103">
    <property type="entry name" value="FAD-linked oxidases, C-terminal domain"/>
    <property type="match status" value="1"/>
</dbReference>
<evidence type="ECO:0000256" key="1">
    <source>
        <dbReference type="ARBA" id="ARBA00001974"/>
    </source>
</evidence>
<dbReference type="PANTHER" id="PTHR11748">
    <property type="entry name" value="D-LACTATE DEHYDROGENASE"/>
    <property type="match status" value="1"/>
</dbReference>
<gene>
    <name evidence="6" type="ORF">AQZ52_04355</name>
</gene>
<dbReference type="InterPro" id="IPR006094">
    <property type="entry name" value="Oxid_FAD_bind_N"/>
</dbReference>
<dbReference type="GO" id="GO:0008720">
    <property type="term" value="F:D-lactate dehydrogenase (NAD+) activity"/>
    <property type="evidence" value="ECO:0007669"/>
    <property type="project" value="TreeGrafter"/>
</dbReference>
<dbReference type="Proteomes" id="UP000058012">
    <property type="component" value="Unassembled WGS sequence"/>
</dbReference>
<dbReference type="SUPFAM" id="SSF56176">
    <property type="entry name" value="FAD-binding/transporter-associated domain-like"/>
    <property type="match status" value="1"/>
</dbReference>
<dbReference type="InterPro" id="IPR016169">
    <property type="entry name" value="FAD-bd_PCMH_sub2"/>
</dbReference>
<comment type="cofactor">
    <cofactor evidence="1">
        <name>FAD</name>
        <dbReference type="ChEBI" id="CHEBI:57692"/>
    </cofactor>
</comment>
<dbReference type="InterPro" id="IPR016164">
    <property type="entry name" value="FAD-linked_Oxase-like_C"/>
</dbReference>
<feature type="domain" description="FAD-binding PCMH-type" evidence="5">
    <location>
        <begin position="48"/>
        <end position="233"/>
    </location>
</feature>
<keyword evidence="3" id="KW-0274">FAD</keyword>
<evidence type="ECO:0000313" key="6">
    <source>
        <dbReference type="EMBL" id="KUR72484.1"/>
    </source>
</evidence>
<dbReference type="Pfam" id="PF01565">
    <property type="entry name" value="FAD_binding_4"/>
    <property type="match status" value="1"/>
</dbReference>
<keyword evidence="7" id="KW-1185">Reference proteome</keyword>
<accession>A0A124JVN8</accession>
<dbReference type="PANTHER" id="PTHR11748:SF114">
    <property type="entry name" value="ARYL-ALCOHOL OXIDASE VANILLYL-ALCOHOL OXIDASE (AFU_ORTHOLOGUE AFUA_3G09500)-RELATED"/>
    <property type="match status" value="1"/>
</dbReference>
<dbReference type="InterPro" id="IPR004113">
    <property type="entry name" value="FAD-bd_oxidored_4_C"/>
</dbReference>
<dbReference type="GO" id="GO:1903457">
    <property type="term" value="P:lactate catabolic process"/>
    <property type="evidence" value="ECO:0007669"/>
    <property type="project" value="TreeGrafter"/>
</dbReference>
<dbReference type="GO" id="GO:0004458">
    <property type="term" value="F:D-lactate dehydrogenase (cytochrome) activity"/>
    <property type="evidence" value="ECO:0007669"/>
    <property type="project" value="TreeGrafter"/>
</dbReference>
<keyword evidence="4" id="KW-0560">Oxidoreductase</keyword>
<dbReference type="Gene3D" id="3.30.465.10">
    <property type="match status" value="1"/>
</dbReference>
<dbReference type="Pfam" id="PF02913">
    <property type="entry name" value="FAD-oxidase_C"/>
    <property type="match status" value="1"/>
</dbReference>
<dbReference type="GO" id="GO:0071949">
    <property type="term" value="F:FAD binding"/>
    <property type="evidence" value="ECO:0007669"/>
    <property type="project" value="InterPro"/>
</dbReference>
<organism evidence="6 7">
    <name type="scientific">Novosphingobium fuchskuhlense</name>
    <dbReference type="NCBI Taxonomy" id="1117702"/>
    <lineage>
        <taxon>Bacteria</taxon>
        <taxon>Pseudomonadati</taxon>
        <taxon>Pseudomonadota</taxon>
        <taxon>Alphaproteobacteria</taxon>
        <taxon>Sphingomonadales</taxon>
        <taxon>Sphingomonadaceae</taxon>
        <taxon>Novosphingobium</taxon>
    </lineage>
</organism>
<dbReference type="EMBL" id="LLZS01000003">
    <property type="protein sequence ID" value="KUR72484.1"/>
    <property type="molecule type" value="Genomic_DNA"/>
</dbReference>
<dbReference type="InterPro" id="IPR016171">
    <property type="entry name" value="Vanillyl_alc_oxidase_C-sub2"/>
</dbReference>
<evidence type="ECO:0000313" key="7">
    <source>
        <dbReference type="Proteomes" id="UP000058012"/>
    </source>
</evidence>
<sequence length="517" mass="56714">MKRTVIDLQGLQLALRDFTALLGKDRVFTAEEDKDAYSDHFAGANQAAEHRPSAAIAPDTVEEVREIVRIANRHGTPLWPISRGKNFGYGGSAPVLAGSVVLDLSRMKKIEIDERNGTVVVEPGVSFFDLYDFIQAKGLPLILSVPGNSWGSVAGNALDRGVGYTPYGDHASRICGLEVVLPDGDLVRTGMGAIGSGPTWNLYKPGYGPSWDTMFCQSNFGIVTKLGLWLMAEPESVLGLNIDVDKPEDLGWLIDTLAPLRRNGILQQSPSIGNWLRAAATLTTREQWAKPGEKLGSSAIAAIRQKFGIGWWAVALRFYGPLEITEATMRVVERAFEGKPVQKLGRTRWVKGDPPEGSPVTGVPLTYPLANANWFGGRGGHLGFSPVLPVDGDAALKLFKRNYELHDQYGLDYHPSFAIGERSMNNVNQLLFDRDNPAFVANADKLLRQLVKEAAAQGYAEYRAHISYMDLIADTFDFNDHALRRLNQKVKDALDPRGVIAPGKSGIWPANRREHKA</sequence>
<dbReference type="OrthoDB" id="9811557at2"/>
<reference evidence="6 7" key="1">
    <citation type="submission" date="2015-10" db="EMBL/GenBank/DDBJ databases">
        <title>Draft genome sequence of Novosphingobium fuchskuhlense DSM 25065 isolated from a surface water sample of the southwest basin of Lake Grosse Fuchskuhle.</title>
        <authorList>
            <person name="Ruckert C."/>
            <person name="Winkler A."/>
            <person name="Glaeser J."/>
            <person name="Grossart H.-P."/>
            <person name="Kalinowski J."/>
            <person name="Glaeser S."/>
        </authorList>
    </citation>
    <scope>NUCLEOTIDE SEQUENCE [LARGE SCALE GENOMIC DNA]</scope>
    <source>
        <strain evidence="6 7">FNE08-7</strain>
    </source>
</reference>
<dbReference type="InterPro" id="IPR016166">
    <property type="entry name" value="FAD-bd_PCMH"/>
</dbReference>
<evidence type="ECO:0000256" key="3">
    <source>
        <dbReference type="ARBA" id="ARBA00022827"/>
    </source>
</evidence>
<dbReference type="RefSeq" id="WP_067906699.1">
    <property type="nucleotide sequence ID" value="NZ_KQ954244.1"/>
</dbReference>
<evidence type="ECO:0000256" key="4">
    <source>
        <dbReference type="ARBA" id="ARBA00023002"/>
    </source>
</evidence>
<dbReference type="AlphaFoldDB" id="A0A124JVN8"/>
<evidence type="ECO:0000259" key="5">
    <source>
        <dbReference type="PROSITE" id="PS51387"/>
    </source>
</evidence>
<dbReference type="Gene3D" id="1.10.45.10">
    <property type="entry name" value="Vanillyl-alcohol Oxidase, Chain A, domain 4"/>
    <property type="match status" value="1"/>
</dbReference>
<keyword evidence="2" id="KW-0285">Flavoprotein</keyword>
<dbReference type="InterPro" id="IPR016170">
    <property type="entry name" value="Cytok_DH_C_sf"/>
</dbReference>
<evidence type="ECO:0000256" key="2">
    <source>
        <dbReference type="ARBA" id="ARBA00022630"/>
    </source>
</evidence>
<dbReference type="PROSITE" id="PS51387">
    <property type="entry name" value="FAD_PCMH"/>
    <property type="match status" value="1"/>
</dbReference>
<protein>
    <submittedName>
        <fullName evidence="6">FAD-linked oxidase</fullName>
    </submittedName>
</protein>
<dbReference type="STRING" id="1117702.AQZ52_04355"/>
<dbReference type="InterPro" id="IPR036318">
    <property type="entry name" value="FAD-bd_PCMH-like_sf"/>
</dbReference>
<comment type="caution">
    <text evidence="6">The sequence shown here is derived from an EMBL/GenBank/DDBJ whole genome shotgun (WGS) entry which is preliminary data.</text>
</comment>
<dbReference type="InterPro" id="IPR016167">
    <property type="entry name" value="FAD-bd_PCMH_sub1"/>
</dbReference>
<dbReference type="Gene3D" id="3.40.462.10">
    <property type="entry name" value="FAD-linked oxidases, C-terminal domain"/>
    <property type="match status" value="1"/>
</dbReference>
<proteinExistence type="predicted"/>
<dbReference type="Gene3D" id="3.30.43.10">
    <property type="entry name" value="Uridine Diphospho-n-acetylenolpyruvylglucosamine Reductase, domain 2"/>
    <property type="match status" value="1"/>
</dbReference>